<dbReference type="PROSITE" id="PS51257">
    <property type="entry name" value="PROKAR_LIPOPROTEIN"/>
    <property type="match status" value="1"/>
</dbReference>
<evidence type="ECO:0000256" key="2">
    <source>
        <dbReference type="SAM" id="SignalP"/>
    </source>
</evidence>
<feature type="signal peptide" evidence="2">
    <location>
        <begin position="1"/>
        <end position="21"/>
    </location>
</feature>
<evidence type="ECO:0000313" key="5">
    <source>
        <dbReference type="Proteomes" id="UP000266327"/>
    </source>
</evidence>
<dbReference type="GO" id="GO:0006508">
    <property type="term" value="P:proteolysis"/>
    <property type="evidence" value="ECO:0007669"/>
    <property type="project" value="InterPro"/>
</dbReference>
<dbReference type="OrthoDB" id="1412847at2"/>
<dbReference type="SUPFAM" id="SSF53474">
    <property type="entry name" value="alpha/beta-Hydrolases"/>
    <property type="match status" value="1"/>
</dbReference>
<accession>A0A3A3G733</accession>
<proteinExistence type="predicted"/>
<feature type="domain" description="Dienelactone hydrolase" evidence="3">
    <location>
        <begin position="57"/>
        <end position="287"/>
    </location>
</feature>
<dbReference type="PANTHER" id="PTHR22946">
    <property type="entry name" value="DIENELACTONE HYDROLASE DOMAIN-CONTAINING PROTEIN-RELATED"/>
    <property type="match status" value="1"/>
</dbReference>
<evidence type="ECO:0000313" key="4">
    <source>
        <dbReference type="EMBL" id="RJG03455.1"/>
    </source>
</evidence>
<dbReference type="InterPro" id="IPR002471">
    <property type="entry name" value="Pept_S9_AS"/>
</dbReference>
<reference evidence="5" key="1">
    <citation type="submission" date="2018-09" db="EMBL/GenBank/DDBJ databases">
        <authorList>
            <person name="Zhu H."/>
        </authorList>
    </citation>
    <scope>NUCLEOTIDE SEQUENCE [LARGE SCALE GENOMIC DNA]</scope>
    <source>
        <strain evidence="5">K1S02-23</strain>
    </source>
</reference>
<sequence>MKSWYMTLLAALSLGCAPVAAQEMKEFIQKTTASLSPVSIKAEVSELGVFSSISNGVFQPKGQGPFPAVVLGHTCGGVSRPHIRKRMQELLDAGYVVLALDSFGPRNISDCRSQSKILATATVMDEYGALDHLSKLPVVDSTRIYFSGYSWGGWVAPLLASPQSAEALGSKLRYRAVVSNYGFCVSQRNANSPRYYPLQKDIDRPLLVLMAGEDKEGKPSDCLPLLQEIKAGGKPVEWHLYENTYHAWDQEDIGMYSVTTGWGETNLYRYSKDATVDSTKRILDFFSANR</sequence>
<dbReference type="InterPro" id="IPR050261">
    <property type="entry name" value="FrsA_esterase"/>
</dbReference>
<dbReference type="InterPro" id="IPR029058">
    <property type="entry name" value="AB_hydrolase_fold"/>
</dbReference>
<evidence type="ECO:0000256" key="1">
    <source>
        <dbReference type="ARBA" id="ARBA00022801"/>
    </source>
</evidence>
<evidence type="ECO:0000259" key="3">
    <source>
        <dbReference type="Pfam" id="PF01738"/>
    </source>
</evidence>
<protein>
    <recommendedName>
        <fullName evidence="3">Dienelactone hydrolase domain-containing protein</fullName>
    </recommendedName>
</protein>
<dbReference type="InterPro" id="IPR002925">
    <property type="entry name" value="Dienelactn_hydro"/>
</dbReference>
<feature type="chain" id="PRO_5017466471" description="Dienelactone hydrolase domain-containing protein" evidence="2">
    <location>
        <begin position="22"/>
        <end position="290"/>
    </location>
</feature>
<comment type="caution">
    <text evidence="4">The sequence shown here is derived from an EMBL/GenBank/DDBJ whole genome shotgun (WGS) entry which is preliminary data.</text>
</comment>
<dbReference type="Gene3D" id="3.40.50.1820">
    <property type="entry name" value="alpha/beta hydrolase"/>
    <property type="match status" value="1"/>
</dbReference>
<name>A0A3A3G733_9BURK</name>
<dbReference type="GO" id="GO:0004252">
    <property type="term" value="F:serine-type endopeptidase activity"/>
    <property type="evidence" value="ECO:0007669"/>
    <property type="project" value="InterPro"/>
</dbReference>
<keyword evidence="2" id="KW-0732">Signal</keyword>
<dbReference type="RefSeq" id="WP_119786948.1">
    <property type="nucleotide sequence ID" value="NZ_QYUQ01000002.1"/>
</dbReference>
<dbReference type="EMBL" id="QYUQ01000002">
    <property type="protein sequence ID" value="RJG03455.1"/>
    <property type="molecule type" value="Genomic_DNA"/>
</dbReference>
<dbReference type="Proteomes" id="UP000266327">
    <property type="component" value="Unassembled WGS sequence"/>
</dbReference>
<keyword evidence="1" id="KW-0378">Hydrolase</keyword>
<dbReference type="Pfam" id="PF01738">
    <property type="entry name" value="DLH"/>
    <property type="match status" value="1"/>
</dbReference>
<keyword evidence="5" id="KW-1185">Reference proteome</keyword>
<gene>
    <name evidence="4" type="ORF">D3878_19180</name>
</gene>
<dbReference type="AlphaFoldDB" id="A0A3A3G733"/>
<dbReference type="PROSITE" id="PS00708">
    <property type="entry name" value="PRO_ENDOPEP_SER"/>
    <property type="match status" value="1"/>
</dbReference>
<dbReference type="GO" id="GO:0052689">
    <property type="term" value="F:carboxylic ester hydrolase activity"/>
    <property type="evidence" value="ECO:0007669"/>
    <property type="project" value="UniProtKB-ARBA"/>
</dbReference>
<dbReference type="PANTHER" id="PTHR22946:SF9">
    <property type="entry name" value="POLYKETIDE TRANSFERASE AF380"/>
    <property type="match status" value="1"/>
</dbReference>
<organism evidence="4 5">
    <name type="scientific">Noviherbaspirillum sedimenti</name>
    <dbReference type="NCBI Taxonomy" id="2320865"/>
    <lineage>
        <taxon>Bacteria</taxon>
        <taxon>Pseudomonadati</taxon>
        <taxon>Pseudomonadota</taxon>
        <taxon>Betaproteobacteria</taxon>
        <taxon>Burkholderiales</taxon>
        <taxon>Oxalobacteraceae</taxon>
        <taxon>Noviherbaspirillum</taxon>
    </lineage>
</organism>